<dbReference type="InterPro" id="IPR011009">
    <property type="entry name" value="Kinase-like_dom_sf"/>
</dbReference>
<dbReference type="Gene3D" id="3.90.1200.10">
    <property type="match status" value="1"/>
</dbReference>
<protein>
    <recommendedName>
        <fullName evidence="1">Aminoglycoside phosphotransferase domain-containing protein</fullName>
    </recommendedName>
</protein>
<proteinExistence type="predicted"/>
<evidence type="ECO:0000259" key="1">
    <source>
        <dbReference type="Pfam" id="PF01636"/>
    </source>
</evidence>
<accession>A0A3B1AF61</accession>
<gene>
    <name evidence="2" type="ORF">MNBD_GAMMA20-1857</name>
</gene>
<feature type="domain" description="Aminoglycoside phosphotransferase" evidence="1">
    <location>
        <begin position="167"/>
        <end position="367"/>
    </location>
</feature>
<evidence type="ECO:0000313" key="2">
    <source>
        <dbReference type="EMBL" id="VAX02442.1"/>
    </source>
</evidence>
<dbReference type="AlphaFoldDB" id="A0A3B1AF61"/>
<reference evidence="2" key="1">
    <citation type="submission" date="2018-06" db="EMBL/GenBank/DDBJ databases">
        <authorList>
            <person name="Zhirakovskaya E."/>
        </authorList>
    </citation>
    <scope>NUCLEOTIDE SEQUENCE</scope>
</reference>
<organism evidence="2">
    <name type="scientific">hydrothermal vent metagenome</name>
    <dbReference type="NCBI Taxonomy" id="652676"/>
    <lineage>
        <taxon>unclassified sequences</taxon>
        <taxon>metagenomes</taxon>
        <taxon>ecological metagenomes</taxon>
    </lineage>
</organism>
<dbReference type="InterPro" id="IPR002575">
    <property type="entry name" value="Aminoglycoside_PTrfase"/>
</dbReference>
<name>A0A3B1AF61_9ZZZZ</name>
<dbReference type="SUPFAM" id="SSF56112">
    <property type="entry name" value="Protein kinase-like (PK-like)"/>
    <property type="match status" value="1"/>
</dbReference>
<sequence length="425" mass="47447">MLSTADANLVQRDQAIAGMKVVMDPDAFLTTLQVARPELDVTSVQLTYLRYRPTRSCLGSYQVRIRDAVTPMLAHVTAYHGKAWGRLSIPIDNDHHIMCQDQVLISLFPGDTRLTSLARLANRDSRQDILKVLLPAGAEAWPANIETLAYKPQRRYVGRINLEHGNSVVVKHYRENEYHKAAVATMIDCPATARLRIPRTLGRSQHHQSLAFEWLPGRLLDSEITTTPAARSLHACGAALAEFHTLATDDLKHRTASMKADKLTAVAKTITHLHSSLAPLAREIATGIAQKLLREPPAAQRIHGDFSPSQVILMEKGQVAIIDHDENVCGDPMEDIGLFIARLLRYEHTGKITHNQAELLIEAFIEGYQSSTQQPITRTLHCHIAAGLFSLSHRPFRAHEPNWPEGIQKRLEQINDILHSPYPIA</sequence>
<dbReference type="EMBL" id="UOFU01000273">
    <property type="protein sequence ID" value="VAX02442.1"/>
    <property type="molecule type" value="Genomic_DNA"/>
</dbReference>
<dbReference type="Pfam" id="PF01636">
    <property type="entry name" value="APH"/>
    <property type="match status" value="1"/>
</dbReference>